<evidence type="ECO:0000313" key="1">
    <source>
        <dbReference type="EMBL" id="TJZ58770.1"/>
    </source>
</evidence>
<protein>
    <submittedName>
        <fullName evidence="1">Uncharacterized protein</fullName>
    </submittedName>
</protein>
<evidence type="ECO:0000313" key="2">
    <source>
        <dbReference type="Proteomes" id="UP000308697"/>
    </source>
</evidence>
<sequence length="62" mass="6699">MLPRNRTPFLSESFAATQISGIPAVGILGALQTVAAEDPLRERLSGRLIRISYRAAIEAFQG</sequence>
<reference evidence="1 2" key="1">
    <citation type="submission" date="2019-04" db="EMBL/GenBank/DDBJ databases">
        <title>Streptomyces piniterrae sp. nov., a heliquinomycin-producing actinomycete isolated from rhizosphere soil of Pinus yunnanensis.</title>
        <authorList>
            <person name="Zhuang X."/>
            <person name="Zhao J."/>
        </authorList>
    </citation>
    <scope>NUCLEOTIDE SEQUENCE [LARGE SCALE GENOMIC DNA]</scope>
    <source>
        <strain evidence="2">jys28</strain>
    </source>
</reference>
<comment type="caution">
    <text evidence="1">The sequence shown here is derived from an EMBL/GenBank/DDBJ whole genome shotgun (WGS) entry which is preliminary data.</text>
</comment>
<dbReference type="EMBL" id="SUMB01000001">
    <property type="protein sequence ID" value="TJZ58770.1"/>
    <property type="molecule type" value="Genomic_DNA"/>
</dbReference>
<accession>A0A4U0NW00</accession>
<gene>
    <name evidence="1" type="ORF">FCH28_00945</name>
</gene>
<name>A0A4U0NW00_9ACTN</name>
<proteinExistence type="predicted"/>
<dbReference type="RefSeq" id="WP_136737723.1">
    <property type="nucleotide sequence ID" value="NZ_SUMB01000001.1"/>
</dbReference>
<dbReference type="Proteomes" id="UP000308697">
    <property type="component" value="Unassembled WGS sequence"/>
</dbReference>
<keyword evidence="2" id="KW-1185">Reference proteome</keyword>
<organism evidence="1 2">
    <name type="scientific">Streptomyces piniterrae</name>
    <dbReference type="NCBI Taxonomy" id="2571125"/>
    <lineage>
        <taxon>Bacteria</taxon>
        <taxon>Bacillati</taxon>
        <taxon>Actinomycetota</taxon>
        <taxon>Actinomycetes</taxon>
        <taxon>Kitasatosporales</taxon>
        <taxon>Streptomycetaceae</taxon>
        <taxon>Streptomyces</taxon>
    </lineage>
</organism>
<dbReference type="AlphaFoldDB" id="A0A4U0NW00"/>